<dbReference type="RefSeq" id="WP_077241491.1">
    <property type="nucleotide sequence ID" value="NZ_ANMG01000017.1"/>
</dbReference>
<feature type="region of interest" description="Disordered" evidence="1">
    <location>
        <begin position="29"/>
        <end position="54"/>
    </location>
</feature>
<feature type="chain" id="PRO_5047466009" description="DUF3558 domain-containing protein" evidence="2">
    <location>
        <begin position="22"/>
        <end position="216"/>
    </location>
</feature>
<gene>
    <name evidence="3" type="ORF">B0293_37650</name>
</gene>
<evidence type="ECO:0000313" key="3">
    <source>
        <dbReference type="EMBL" id="OOC01329.1"/>
    </source>
</evidence>
<organism evidence="3 4">
    <name type="scientific">Amycolatopsis azurea DSM 43854</name>
    <dbReference type="NCBI Taxonomy" id="1238180"/>
    <lineage>
        <taxon>Bacteria</taxon>
        <taxon>Bacillati</taxon>
        <taxon>Actinomycetota</taxon>
        <taxon>Actinomycetes</taxon>
        <taxon>Pseudonocardiales</taxon>
        <taxon>Pseudonocardiaceae</taxon>
        <taxon>Amycolatopsis</taxon>
    </lineage>
</organism>
<evidence type="ECO:0000256" key="2">
    <source>
        <dbReference type="SAM" id="SignalP"/>
    </source>
</evidence>
<accession>A0ABX3J0Y1</accession>
<feature type="signal peptide" evidence="2">
    <location>
        <begin position="1"/>
        <end position="21"/>
    </location>
</feature>
<sequence length="216" mass="21724">MTRRFVLSVCVIVAAVGLLSACGGRVPGNGDTPSPGSSSTPPSSSAPSGLPYAGAPKVASPLPASVLAGDPCTDALTPSQTDVLLGSPVKVTPRNLPELGAVCAWSNLERGSRIDVTYDTTTHTGLSKLYQNTKPQSGVWKPLTDVQGFPAVAHAGQPGQKPPVDFCVVSVGLADDLAIDVSLFLGPAKRGAVDPCDVAGQAAGAVAITLKAKAGE</sequence>
<dbReference type="Proteomes" id="UP000188551">
    <property type="component" value="Unassembled WGS sequence"/>
</dbReference>
<evidence type="ECO:0008006" key="5">
    <source>
        <dbReference type="Google" id="ProtNLM"/>
    </source>
</evidence>
<evidence type="ECO:0000313" key="4">
    <source>
        <dbReference type="Proteomes" id="UP000188551"/>
    </source>
</evidence>
<proteinExistence type="predicted"/>
<protein>
    <recommendedName>
        <fullName evidence="5">DUF3558 domain-containing protein</fullName>
    </recommendedName>
</protein>
<dbReference type="EMBL" id="MUXN01000028">
    <property type="protein sequence ID" value="OOC01329.1"/>
    <property type="molecule type" value="Genomic_DNA"/>
</dbReference>
<dbReference type="PROSITE" id="PS51257">
    <property type="entry name" value="PROKAR_LIPOPROTEIN"/>
    <property type="match status" value="1"/>
</dbReference>
<dbReference type="InterPro" id="IPR024520">
    <property type="entry name" value="DUF3558"/>
</dbReference>
<evidence type="ECO:0000256" key="1">
    <source>
        <dbReference type="SAM" id="MobiDB-lite"/>
    </source>
</evidence>
<dbReference type="Pfam" id="PF12079">
    <property type="entry name" value="DUF3558"/>
    <property type="match status" value="1"/>
</dbReference>
<comment type="caution">
    <text evidence="3">The sequence shown here is derived from an EMBL/GenBank/DDBJ whole genome shotgun (WGS) entry which is preliminary data.</text>
</comment>
<keyword evidence="4" id="KW-1185">Reference proteome</keyword>
<reference evidence="3 4" key="1">
    <citation type="submission" date="2017-02" db="EMBL/GenBank/DDBJ databases">
        <title>Amycolatopsis azurea DSM 43854 draft genome.</title>
        <authorList>
            <person name="Mayilraj S."/>
        </authorList>
    </citation>
    <scope>NUCLEOTIDE SEQUENCE [LARGE SCALE GENOMIC DNA]</scope>
    <source>
        <strain evidence="3 4">DSM 43854</strain>
    </source>
</reference>
<name>A0ABX3J0Y1_9PSEU</name>
<keyword evidence="2" id="KW-0732">Signal</keyword>